<reference evidence="3" key="1">
    <citation type="submission" date="2019-12" db="EMBL/GenBank/DDBJ databases">
        <authorList>
            <person name="Olsen N.S."/>
            <person name="Junco L.M.F."/>
            <person name="Kot W."/>
            <person name="Hansen L.H."/>
        </authorList>
    </citation>
    <scope>NUCLEOTIDE SEQUENCE [LARGE SCALE GENOMIC DNA]</scope>
</reference>
<keyword evidence="1" id="KW-0175">Coiled coil</keyword>
<feature type="coiled-coil region" evidence="1">
    <location>
        <begin position="17"/>
        <end position="44"/>
    </location>
</feature>
<dbReference type="EMBL" id="MN850625">
    <property type="protein sequence ID" value="QHR73018.1"/>
    <property type="molecule type" value="Genomic_DNA"/>
</dbReference>
<proteinExistence type="predicted"/>
<dbReference type="Proteomes" id="UP000465134">
    <property type="component" value="Segment"/>
</dbReference>
<evidence type="ECO:0000256" key="1">
    <source>
        <dbReference type="SAM" id="Coils"/>
    </source>
</evidence>
<organism evidence="2 3">
    <name type="scientific">Escherichia phage smaasur</name>
    <dbReference type="NCBI Taxonomy" id="2696444"/>
    <lineage>
        <taxon>Viruses</taxon>
        <taxon>Duplodnaviria</taxon>
        <taxon>Heunggongvirae</taxon>
        <taxon>Uroviricota</taxon>
        <taxon>Caudoviricetes</taxon>
        <taxon>Autographivirales</taxon>
        <taxon>Autoscriptoviridae</taxon>
        <taxon>Stentvirinae</taxon>
        <taxon>Bonnellvirus</taxon>
        <taxon>Bonnellvirus smaasur</taxon>
        <taxon>Bonnellvirus J865</taxon>
    </lineage>
</organism>
<keyword evidence="3" id="KW-1185">Reference proteome</keyword>
<evidence type="ECO:0000313" key="3">
    <source>
        <dbReference type="Proteomes" id="UP000465134"/>
    </source>
</evidence>
<sequence length="128" mass="14249">MTEAKRKEPTPNIHSRMGAVEARMQTVELRLDKHEVQIANLEKGDAAMLTKLAENDSRWQQVQQQLLVVEQIQDIQRTMSHIGKLFTAAAHAVKWCLLTASLCSGVYLAIKAGDLTALQSFITSIMGM</sequence>
<name>A0A6B9X936_9CAUD</name>
<gene>
    <name evidence="2" type="ORF">smaasur_40</name>
</gene>
<accession>A0A6B9X936</accession>
<protein>
    <submittedName>
        <fullName evidence="2">Uncharacterized protein</fullName>
    </submittedName>
</protein>
<evidence type="ECO:0000313" key="2">
    <source>
        <dbReference type="EMBL" id="QHR73018.1"/>
    </source>
</evidence>